<name>A0A6B1IJS0_9EURY</name>
<dbReference type="EMBL" id="WMFC01000002">
    <property type="protein sequence ID" value="MYL66624.1"/>
    <property type="molecule type" value="Genomic_DNA"/>
</dbReference>
<gene>
    <name evidence="1" type="ORF">GLW30_02615</name>
</gene>
<reference evidence="1 2" key="1">
    <citation type="submission" date="2019-11" db="EMBL/GenBank/DDBJ databases">
        <title>Genome sequences of 17 halophilic strains isolated from different environments.</title>
        <authorList>
            <person name="Furrow R.E."/>
        </authorList>
    </citation>
    <scope>NUCLEOTIDE SEQUENCE [LARGE SCALE GENOMIC DNA]</scope>
    <source>
        <strain evidence="1 2">22502_06_Cabo</strain>
    </source>
</reference>
<proteinExistence type="predicted"/>
<evidence type="ECO:0000313" key="2">
    <source>
        <dbReference type="Proteomes" id="UP000452321"/>
    </source>
</evidence>
<dbReference type="AlphaFoldDB" id="A0A6B1IJS0"/>
<organism evidence="1 2">
    <name type="scientific">Halorubrum distributum</name>
    <dbReference type="NCBI Taxonomy" id="29283"/>
    <lineage>
        <taxon>Archaea</taxon>
        <taxon>Methanobacteriati</taxon>
        <taxon>Methanobacteriota</taxon>
        <taxon>Stenosarchaea group</taxon>
        <taxon>Halobacteria</taxon>
        <taxon>Halobacteriales</taxon>
        <taxon>Haloferacaceae</taxon>
        <taxon>Halorubrum</taxon>
        <taxon>Halorubrum distributum group</taxon>
    </lineage>
</organism>
<sequence length="206" mass="23448">MTQTVKSDAEMALRIPPPGGRENRRLQYLVKNGYLNLESTPIDIAEIPTPEFVRARRAVARSTTLSALHADLKAVATWYLRQQGATDITYEQRYPAEFRVADVVSTSTGRYIEVGQVEDISRVYQSLGLDITLRGSSVSQVMNRYPPDGEVQRISELISIPFPTSDQTKRAWEFDVLSVFSYTRGDCSPIVNNRRNRFWKASRRDE</sequence>
<protein>
    <submittedName>
        <fullName evidence="1">Uncharacterized protein</fullName>
    </submittedName>
</protein>
<evidence type="ECO:0000313" key="1">
    <source>
        <dbReference type="EMBL" id="MYL66624.1"/>
    </source>
</evidence>
<dbReference type="RefSeq" id="WP_159357918.1">
    <property type="nucleotide sequence ID" value="NZ_WMFC01000002.1"/>
</dbReference>
<accession>A0A6B1IJS0</accession>
<dbReference type="Proteomes" id="UP000452321">
    <property type="component" value="Unassembled WGS sequence"/>
</dbReference>
<comment type="caution">
    <text evidence="1">The sequence shown here is derived from an EMBL/GenBank/DDBJ whole genome shotgun (WGS) entry which is preliminary data.</text>
</comment>